<feature type="compositionally biased region" description="Low complexity" evidence="1">
    <location>
        <begin position="644"/>
        <end position="688"/>
    </location>
</feature>
<dbReference type="InterPro" id="IPR014982">
    <property type="entry name" value="GSCFA"/>
</dbReference>
<reference evidence="4" key="1">
    <citation type="submission" date="2016-10" db="EMBL/GenBank/DDBJ databases">
        <authorList>
            <person name="Varghese N."/>
            <person name="Submissions S."/>
        </authorList>
    </citation>
    <scope>NUCLEOTIDE SEQUENCE [LARGE SCALE GENOMIC DNA]</scope>
    <source>
        <strain evidence="4">DSM 15310</strain>
    </source>
</reference>
<dbReference type="Proteomes" id="UP000198697">
    <property type="component" value="Unassembled WGS sequence"/>
</dbReference>
<feature type="compositionally biased region" description="Acidic residues" evidence="1">
    <location>
        <begin position="589"/>
        <end position="602"/>
    </location>
</feature>
<protein>
    <submittedName>
        <fullName evidence="3">GSCFA family protein</fullName>
    </submittedName>
</protein>
<feature type="compositionally biased region" description="Acidic residues" evidence="1">
    <location>
        <begin position="431"/>
        <end position="447"/>
    </location>
</feature>
<name>A0A1I0ATJ0_9BACT</name>
<dbReference type="Pfam" id="PF08885">
    <property type="entry name" value="GSCFA"/>
    <property type="match status" value="1"/>
</dbReference>
<accession>A0A1I0ATJ0</accession>
<feature type="compositionally biased region" description="Low complexity" evidence="1">
    <location>
        <begin position="750"/>
        <end position="783"/>
    </location>
</feature>
<dbReference type="SUPFAM" id="SSF52266">
    <property type="entry name" value="SGNH hydrolase"/>
    <property type="match status" value="1"/>
</dbReference>
<feature type="region of interest" description="Disordered" evidence="1">
    <location>
        <begin position="422"/>
        <end position="903"/>
    </location>
</feature>
<dbReference type="RefSeq" id="WP_092768501.1">
    <property type="nucleotide sequence ID" value="NZ_FOHS01000001.1"/>
</dbReference>
<gene>
    <name evidence="3" type="ORF">SAMN04487998_0833</name>
</gene>
<feature type="compositionally biased region" description="Basic residues" evidence="1">
    <location>
        <begin position="881"/>
        <end position="893"/>
    </location>
</feature>
<dbReference type="EMBL" id="FOHS01000001">
    <property type="protein sequence ID" value="SES97734.1"/>
    <property type="molecule type" value="Genomic_DNA"/>
</dbReference>
<sequence length="903" mass="95615">MFRTEIPLTPLPHQLPPSARVLTLGSCFSDSIGVRLTEFKVATLVNPFGTVFNPLSACKLLRAAAGEDMDWQQHLVEARGRWQSYDLHAEIGADSPVELLQHIQQLTREVGVFLATADVVVLTLGSAYAYRLRETGELVSNCHKIPADQFDKELLTADEIIAAVAETHAYLRRINPKLRFVLTVSPVRHLKDTLVLNSASKAMLRVACHYLSELLPDVTYFPAYELLMDDLRDYRFYASDMLHLSETGENYVWEKFTRTYFDAAFGRFKKEWEGIRQNLGHKPLHPAAPEHRAFLESTLERLRKLGGTADVRMELLHVERELANLPDPRSTAPVEEEVYDDGEERIDIGSFDDQAALDEAQPVAAAQVAVAATESAAPKQDAVAATEPAAPKQDAGRKPDGKKEINRAVFAKTRLTSQASLIRPGAGLLVEDAEDTEPETEDTDTDETTVSGDSAYDHAYSPTVTDLTDETEDDSDESAENEASGEPETAEEAARRKKRRSRGGAKRTKRKHARLAAEQSGSEGQPETSAVATAPAPLPDEARPAAPTDIADSDDEPASEVVYVTEAQLRQPRPQPTAASTPATPASTDEAEQVTPEADEATPEARRSRNNRRGSKREQAPRYGGRPGRQPLFAVDAETITPSTEAAPVPQEAAAVAPSATTEAVLPTPVVATPAATVVPAATTPPATADRKPAARKRPSKAQTNQEPIDEPAAATAPAPAEALPVAPAAAEPAATKAVPAKPARRKPAAKPAVADSAAATVAVTTEAASEPSTTALTEPAKAPARKPAAKPKAAAKAPAKAKAAAKPEKAAAVAPTAVSAPASAATPDAQAPEAAKPAPKAKAKPAAKKAPAKAKPAAKPAATDTEAASEAPAAPAKAPTKPRSRAAAKPAKKAGAETPEDN</sequence>
<feature type="compositionally biased region" description="Low complexity" evidence="1">
    <location>
        <begin position="712"/>
        <end position="742"/>
    </location>
</feature>
<evidence type="ECO:0000313" key="3">
    <source>
        <dbReference type="EMBL" id="SES97734.1"/>
    </source>
</evidence>
<feature type="compositionally biased region" description="Low complexity" evidence="1">
    <location>
        <begin position="854"/>
        <end position="880"/>
    </location>
</feature>
<dbReference type="AlphaFoldDB" id="A0A1I0ATJ0"/>
<feature type="compositionally biased region" description="Low complexity" evidence="1">
    <location>
        <begin position="791"/>
        <end position="839"/>
    </location>
</feature>
<feature type="region of interest" description="Disordered" evidence="1">
    <location>
        <begin position="376"/>
        <end position="404"/>
    </location>
</feature>
<proteinExistence type="predicted"/>
<keyword evidence="4" id="KW-1185">Reference proteome</keyword>
<feature type="compositionally biased region" description="Low complexity" evidence="1">
    <location>
        <begin position="576"/>
        <end position="588"/>
    </location>
</feature>
<feature type="compositionally biased region" description="Basic residues" evidence="1">
    <location>
        <begin position="840"/>
        <end position="853"/>
    </location>
</feature>
<feature type="compositionally biased region" description="Basic and acidic residues" evidence="1">
    <location>
        <begin position="394"/>
        <end position="404"/>
    </location>
</feature>
<evidence type="ECO:0000256" key="1">
    <source>
        <dbReference type="SAM" id="MobiDB-lite"/>
    </source>
</evidence>
<evidence type="ECO:0000259" key="2">
    <source>
        <dbReference type="Pfam" id="PF08885"/>
    </source>
</evidence>
<feature type="compositionally biased region" description="Basic residues" evidence="1">
    <location>
        <begin position="495"/>
        <end position="514"/>
    </location>
</feature>
<feature type="domain" description="GSCFA" evidence="2">
    <location>
        <begin position="20"/>
        <end position="256"/>
    </location>
</feature>
<dbReference type="STRING" id="82805.SAMN04487998_0833"/>
<organism evidence="3 4">
    <name type="scientific">Hymenobacter actinosclerus</name>
    <dbReference type="NCBI Taxonomy" id="82805"/>
    <lineage>
        <taxon>Bacteria</taxon>
        <taxon>Pseudomonadati</taxon>
        <taxon>Bacteroidota</taxon>
        <taxon>Cytophagia</taxon>
        <taxon>Cytophagales</taxon>
        <taxon>Hymenobacteraceae</taxon>
        <taxon>Hymenobacter</taxon>
    </lineage>
</organism>
<feature type="compositionally biased region" description="Polar residues" evidence="1">
    <location>
        <begin position="519"/>
        <end position="531"/>
    </location>
</feature>
<evidence type="ECO:0000313" key="4">
    <source>
        <dbReference type="Proteomes" id="UP000198697"/>
    </source>
</evidence>
<feature type="compositionally biased region" description="Acidic residues" evidence="1">
    <location>
        <begin position="467"/>
        <end position="491"/>
    </location>
</feature>